<protein>
    <submittedName>
        <fullName evidence="3">Uncharacterized protein</fullName>
    </submittedName>
</protein>
<evidence type="ECO:0000256" key="2">
    <source>
        <dbReference type="SAM" id="Phobius"/>
    </source>
</evidence>
<comment type="caution">
    <text evidence="3">The sequence shown here is derived from an EMBL/GenBank/DDBJ whole genome shotgun (WGS) entry which is preliminary data.</text>
</comment>
<keyword evidence="1" id="KW-0175">Coiled coil</keyword>
<feature type="coiled-coil region" evidence="1">
    <location>
        <begin position="5"/>
        <end position="36"/>
    </location>
</feature>
<name>A0A2P6P8E1_ROSCH</name>
<keyword evidence="2" id="KW-1133">Transmembrane helix</keyword>
<keyword evidence="2" id="KW-0812">Transmembrane</keyword>
<keyword evidence="4" id="KW-1185">Reference proteome</keyword>
<dbReference type="Proteomes" id="UP000238479">
    <property type="component" value="Chromosome 7"/>
</dbReference>
<keyword evidence="2" id="KW-0472">Membrane</keyword>
<dbReference type="Gramene" id="PRQ18194">
    <property type="protein sequence ID" value="PRQ18194"/>
    <property type="gene ID" value="RchiOBHm_Chr7g0203281"/>
</dbReference>
<proteinExistence type="predicted"/>
<accession>A0A2P6P8E1</accession>
<evidence type="ECO:0000313" key="4">
    <source>
        <dbReference type="Proteomes" id="UP000238479"/>
    </source>
</evidence>
<organism evidence="3 4">
    <name type="scientific">Rosa chinensis</name>
    <name type="common">China rose</name>
    <dbReference type="NCBI Taxonomy" id="74649"/>
    <lineage>
        <taxon>Eukaryota</taxon>
        <taxon>Viridiplantae</taxon>
        <taxon>Streptophyta</taxon>
        <taxon>Embryophyta</taxon>
        <taxon>Tracheophyta</taxon>
        <taxon>Spermatophyta</taxon>
        <taxon>Magnoliopsida</taxon>
        <taxon>eudicotyledons</taxon>
        <taxon>Gunneridae</taxon>
        <taxon>Pentapetalae</taxon>
        <taxon>rosids</taxon>
        <taxon>fabids</taxon>
        <taxon>Rosales</taxon>
        <taxon>Rosaceae</taxon>
        <taxon>Rosoideae</taxon>
        <taxon>Rosoideae incertae sedis</taxon>
        <taxon>Rosa</taxon>
    </lineage>
</organism>
<dbReference type="AlphaFoldDB" id="A0A2P6P8E1"/>
<gene>
    <name evidence="3" type="ORF">RchiOBHm_Chr7g0203281</name>
</gene>
<evidence type="ECO:0000256" key="1">
    <source>
        <dbReference type="SAM" id="Coils"/>
    </source>
</evidence>
<feature type="transmembrane region" description="Helical" evidence="2">
    <location>
        <begin position="102"/>
        <end position="117"/>
    </location>
</feature>
<sequence length="118" mass="14301">MENAMKEFKDELAAYEREVQAELKEAVNELKSTTEQPREYDFGKDLKMKLFVKKLELQAESQRNQDEYKEFVKGLEARKEWIKNTMKFISDHQRYNRNCRKMFCYVSLGLLSFVLFYF</sequence>
<evidence type="ECO:0000313" key="3">
    <source>
        <dbReference type="EMBL" id="PRQ18194.1"/>
    </source>
</evidence>
<reference evidence="3 4" key="1">
    <citation type="journal article" date="2018" name="Nat. Genet.">
        <title>The Rosa genome provides new insights in the design of modern roses.</title>
        <authorList>
            <person name="Bendahmane M."/>
        </authorList>
    </citation>
    <scope>NUCLEOTIDE SEQUENCE [LARGE SCALE GENOMIC DNA]</scope>
    <source>
        <strain evidence="4">cv. Old Blush</strain>
    </source>
</reference>
<dbReference type="EMBL" id="PDCK01000045">
    <property type="protein sequence ID" value="PRQ18194.1"/>
    <property type="molecule type" value="Genomic_DNA"/>
</dbReference>